<organism evidence="2 3">
    <name type="scientific">Candidatus Hydrogenisulfobacillus filiaventi</name>
    <dbReference type="NCBI Taxonomy" id="2707344"/>
    <lineage>
        <taxon>Bacteria</taxon>
        <taxon>Bacillati</taxon>
        <taxon>Bacillota</taxon>
        <taxon>Clostridia</taxon>
        <taxon>Eubacteriales</taxon>
        <taxon>Clostridiales Family XVII. Incertae Sedis</taxon>
        <taxon>Candidatus Hydrogenisulfobacillus</taxon>
    </lineage>
</organism>
<feature type="transmembrane region" description="Helical" evidence="1">
    <location>
        <begin position="359"/>
        <end position="381"/>
    </location>
</feature>
<dbReference type="GO" id="GO:0005886">
    <property type="term" value="C:plasma membrane"/>
    <property type="evidence" value="ECO:0007669"/>
    <property type="project" value="TreeGrafter"/>
</dbReference>
<keyword evidence="3" id="KW-1185">Reference proteome</keyword>
<sequence length="549" mass="59616">MPASGSAPLRPRRVFSRWANNPVVEDYALRYAPRSFRRWSEWAVAGAALGGIAYLADFAIGGSITLTYGFVNALTGILVVAAIIFLTGLPIAYWASKENIDMDLLTRGAGFGYYGSTLTSLIYASFTFIYFSLEGSVMAQALNLAFGWPLPVAYLVAALGIIPLVVYGMTFLSRLQAWTQPLWLALLVLPLFVILARDPQAFAQWTAFAGVNGHGAHFSPLLFGAAAGVVLSLIAQIGEQVDYLRFMPDRTLKNRRRWWWAVVLAGPGWVILGAAKQIGGSVLATFVLPAVGPARADEPIQMYLHALGLWIRNPAVDLTLATLFVLLSQVKINVTNAYSGSLSWSNFFSRVFHFHPGRVVWLVLNVGIALTLMELGVFGFLNAILGFYSNVAVAWIGAVVADLVINKSLLHISPPYIEFKRAHLYNFNPVGFGSMLIASAVSIAAFFGAFGPFLAAFSPFLSLLLAFVLAPVIALLTRGRWYLARRPEAPDAPATEAAATVEAAATLNCVSCGFDYEEHDTAQCPYHDGPVCSLCCSLERNCHDLCKRG</sequence>
<dbReference type="GO" id="GO:0015209">
    <property type="term" value="F:cytosine transmembrane transporter activity"/>
    <property type="evidence" value="ECO:0007669"/>
    <property type="project" value="InterPro"/>
</dbReference>
<feature type="transmembrane region" description="Helical" evidence="1">
    <location>
        <begin position="426"/>
        <end position="447"/>
    </location>
</feature>
<dbReference type="Gene3D" id="1.10.4160.10">
    <property type="entry name" value="Hydantoin permease"/>
    <property type="match status" value="1"/>
</dbReference>
<protein>
    <recommendedName>
        <fullName evidence="4">Allantoin permease</fullName>
    </recommendedName>
</protein>
<dbReference type="AlphaFoldDB" id="A0A6F8ZIP5"/>
<feature type="transmembrane region" description="Helical" evidence="1">
    <location>
        <begin position="258"/>
        <end position="279"/>
    </location>
</feature>
<feature type="transmembrane region" description="Helical" evidence="1">
    <location>
        <begin position="217"/>
        <end position="237"/>
    </location>
</feature>
<dbReference type="PANTHER" id="PTHR30569">
    <property type="entry name" value="CYTOSINE TRANSPORTER CODB"/>
    <property type="match status" value="1"/>
</dbReference>
<keyword evidence="1" id="KW-0812">Transmembrane</keyword>
<dbReference type="EMBL" id="LR778114">
    <property type="protein sequence ID" value="CAB1129321.1"/>
    <property type="molecule type" value="Genomic_DNA"/>
</dbReference>
<gene>
    <name evidence="2" type="ORF">R50_1820</name>
</gene>
<keyword evidence="1" id="KW-1133">Transmembrane helix</keyword>
<keyword evidence="1" id="KW-0472">Membrane</keyword>
<accession>A0A6F8ZIP5</accession>
<feature type="transmembrane region" description="Helical" evidence="1">
    <location>
        <begin position="181"/>
        <end position="197"/>
    </location>
</feature>
<name>A0A6F8ZIP5_9FIRM</name>
<reference evidence="2 3" key="1">
    <citation type="submission" date="2020-02" db="EMBL/GenBank/DDBJ databases">
        <authorList>
            <person name="Hogendoorn C."/>
        </authorList>
    </citation>
    <scope>NUCLEOTIDE SEQUENCE [LARGE SCALE GENOMIC DNA]</scope>
    <source>
        <strain evidence="2">R501</strain>
    </source>
</reference>
<feature type="transmembrane region" description="Helical" evidence="1">
    <location>
        <begin position="151"/>
        <end position="169"/>
    </location>
</feature>
<evidence type="ECO:0000313" key="2">
    <source>
        <dbReference type="EMBL" id="CAB1129321.1"/>
    </source>
</evidence>
<dbReference type="Proteomes" id="UP000503399">
    <property type="component" value="Chromosome"/>
</dbReference>
<feature type="transmembrane region" description="Helical" evidence="1">
    <location>
        <begin position="42"/>
        <end position="64"/>
    </location>
</feature>
<feature type="transmembrane region" description="Helical" evidence="1">
    <location>
        <begin position="453"/>
        <end position="476"/>
    </location>
</feature>
<dbReference type="PANTHER" id="PTHR30569:SF0">
    <property type="entry name" value="CYTOSINE PERMEASE"/>
    <property type="match status" value="1"/>
</dbReference>
<feature type="transmembrane region" description="Helical" evidence="1">
    <location>
        <begin position="111"/>
        <end position="131"/>
    </location>
</feature>
<evidence type="ECO:0000256" key="1">
    <source>
        <dbReference type="SAM" id="Phobius"/>
    </source>
</evidence>
<feature type="transmembrane region" description="Helical" evidence="1">
    <location>
        <begin position="387"/>
        <end position="405"/>
    </location>
</feature>
<dbReference type="KEGG" id="hfv:R50_1820"/>
<dbReference type="InterPro" id="IPR030191">
    <property type="entry name" value="CodB"/>
</dbReference>
<proteinExistence type="predicted"/>
<evidence type="ECO:0008006" key="4">
    <source>
        <dbReference type="Google" id="ProtNLM"/>
    </source>
</evidence>
<feature type="transmembrane region" description="Helical" evidence="1">
    <location>
        <begin position="70"/>
        <end position="95"/>
    </location>
</feature>
<evidence type="ECO:0000313" key="3">
    <source>
        <dbReference type="Proteomes" id="UP000503399"/>
    </source>
</evidence>